<gene>
    <name evidence="1" type="ORF">GM668_11470</name>
</gene>
<name>A0A6L6Q0Z9_9BURK</name>
<keyword evidence="2" id="KW-1185">Reference proteome</keyword>
<dbReference type="AlphaFoldDB" id="A0A6L6Q0Z9"/>
<dbReference type="EMBL" id="WNLA01000006">
    <property type="protein sequence ID" value="MTW02702.1"/>
    <property type="molecule type" value="Genomic_DNA"/>
</dbReference>
<evidence type="ECO:0000313" key="2">
    <source>
        <dbReference type="Proteomes" id="UP000484015"/>
    </source>
</evidence>
<proteinExistence type="predicted"/>
<organism evidence="1 2">
    <name type="scientific">Pseudoduganella ginsengisoli</name>
    <dbReference type="NCBI Taxonomy" id="1462440"/>
    <lineage>
        <taxon>Bacteria</taxon>
        <taxon>Pseudomonadati</taxon>
        <taxon>Pseudomonadota</taxon>
        <taxon>Betaproteobacteria</taxon>
        <taxon>Burkholderiales</taxon>
        <taxon>Oxalobacteraceae</taxon>
        <taxon>Telluria group</taxon>
        <taxon>Pseudoduganella</taxon>
    </lineage>
</organism>
<evidence type="ECO:0000313" key="1">
    <source>
        <dbReference type="EMBL" id="MTW02702.1"/>
    </source>
</evidence>
<sequence>MIDSEDPSSIVEVDFERDILPHLEAMDPDARLACEKLIIWLSERPKDAEPLSQQQMDEMVEEIRLENIRRRLGGKVGCILPFKKPTSATGAS</sequence>
<dbReference type="Proteomes" id="UP000484015">
    <property type="component" value="Unassembled WGS sequence"/>
</dbReference>
<protein>
    <submittedName>
        <fullName evidence="1">Uncharacterized protein</fullName>
    </submittedName>
</protein>
<reference evidence="1 2" key="1">
    <citation type="submission" date="2019-11" db="EMBL/GenBank/DDBJ databases">
        <title>Type strains purchased from KCTC, JCM and DSMZ.</title>
        <authorList>
            <person name="Lu H."/>
        </authorList>
    </citation>
    <scope>NUCLEOTIDE SEQUENCE [LARGE SCALE GENOMIC DNA]</scope>
    <source>
        <strain evidence="1 2">KCTC 42409</strain>
    </source>
</reference>
<dbReference type="RefSeq" id="WP_155439101.1">
    <property type="nucleotide sequence ID" value="NZ_WNLA01000006.1"/>
</dbReference>
<comment type="caution">
    <text evidence="1">The sequence shown here is derived from an EMBL/GenBank/DDBJ whole genome shotgun (WGS) entry which is preliminary data.</text>
</comment>
<accession>A0A6L6Q0Z9</accession>